<proteinExistence type="predicted"/>
<dbReference type="InterPro" id="IPR003439">
    <property type="entry name" value="ABC_transporter-like_ATP-bd"/>
</dbReference>
<sequence>MKNALKVENLRMEFGGLVAVKDVSFELGEGEFVGLIGPNGCGKSTIFNCISGLLDQTTGTVEVFGQDVSENRPDEIQKLGLTRTFQLTRLWRQMTVVENLMVPPRKQFLSPESEAPMHRAYSLLSVFAVLASLSVVAYYAIGNGVFWSLFNLIAALGLLTGVIAFRLIEGKSEFDAATDRIESAFLPPLFVLHALFRPGSRAAEEERLAKAYSVLDQLEIPHMAHNLTSELSGGQSKLVDIGRSMMGDPQLLLLDEPVAGVAGPLALKIFNNLRKIVDDTGISVLIIEHNMDFILRQGVDRIIVMKEGEILMQGTPDEVRGNRAVIEAYLGAAGEPQEVEE</sequence>
<accession>A0A2V3HTY9</accession>
<keyword evidence="4" id="KW-0472">Membrane</keyword>
<evidence type="ECO:0000256" key="3">
    <source>
        <dbReference type="ARBA" id="ARBA00022840"/>
    </source>
</evidence>
<dbReference type="Gene3D" id="3.40.50.300">
    <property type="entry name" value="P-loop containing nucleotide triphosphate hydrolases"/>
    <property type="match status" value="2"/>
</dbReference>
<dbReference type="PROSITE" id="PS50893">
    <property type="entry name" value="ABC_TRANSPORTER_2"/>
    <property type="match status" value="1"/>
</dbReference>
<dbReference type="Pfam" id="PF12399">
    <property type="entry name" value="BCA_ABC_TP_C"/>
    <property type="match status" value="1"/>
</dbReference>
<dbReference type="AlphaFoldDB" id="A0A2V3HTY9"/>
<keyword evidence="1" id="KW-0813">Transport</keyword>
<dbReference type="Pfam" id="PF00005">
    <property type="entry name" value="ABC_tran"/>
    <property type="match status" value="1"/>
</dbReference>
<evidence type="ECO:0000259" key="5">
    <source>
        <dbReference type="PROSITE" id="PS50893"/>
    </source>
</evidence>
<keyword evidence="3" id="KW-0067">ATP-binding</keyword>
<evidence type="ECO:0000256" key="2">
    <source>
        <dbReference type="ARBA" id="ARBA00022741"/>
    </source>
</evidence>
<dbReference type="PROSITE" id="PS00211">
    <property type="entry name" value="ABC_TRANSPORTER_1"/>
    <property type="match status" value="1"/>
</dbReference>
<name>A0A2V3HTY9_9ARCH</name>
<evidence type="ECO:0000313" key="6">
    <source>
        <dbReference type="EMBL" id="PXF22445.1"/>
    </source>
</evidence>
<dbReference type="InterPro" id="IPR027417">
    <property type="entry name" value="P-loop_NTPase"/>
</dbReference>
<evidence type="ECO:0000256" key="4">
    <source>
        <dbReference type="SAM" id="Phobius"/>
    </source>
</evidence>
<keyword evidence="2" id="KW-0547">Nucleotide-binding</keyword>
<feature type="transmembrane region" description="Helical" evidence="4">
    <location>
        <begin position="120"/>
        <end position="141"/>
    </location>
</feature>
<feature type="domain" description="ABC transporter" evidence="5">
    <location>
        <begin position="5"/>
        <end position="332"/>
    </location>
</feature>
<keyword evidence="4" id="KW-1133">Transmembrane helix</keyword>
<protein>
    <recommendedName>
        <fullName evidence="5">ABC transporter domain-containing protein</fullName>
    </recommendedName>
</protein>
<dbReference type="SUPFAM" id="SSF52540">
    <property type="entry name" value="P-loop containing nucleoside triphosphate hydrolases"/>
    <property type="match status" value="1"/>
</dbReference>
<keyword evidence="4" id="KW-0812">Transmembrane</keyword>
<gene>
    <name evidence="6" type="ORF">CXX69_00480</name>
</gene>
<dbReference type="GO" id="GO:0005886">
    <property type="term" value="C:plasma membrane"/>
    <property type="evidence" value="ECO:0007669"/>
    <property type="project" value="TreeGrafter"/>
</dbReference>
<dbReference type="EMBL" id="PSPG01000001">
    <property type="protein sequence ID" value="PXF22445.1"/>
    <property type="molecule type" value="Genomic_DNA"/>
</dbReference>
<comment type="caution">
    <text evidence="6">The sequence shown here is derived from an EMBL/GenBank/DDBJ whole genome shotgun (WGS) entry which is preliminary data.</text>
</comment>
<dbReference type="Proteomes" id="UP000248161">
    <property type="component" value="Unassembled WGS sequence"/>
</dbReference>
<dbReference type="InterPro" id="IPR032823">
    <property type="entry name" value="BCA_ABC_TP_C"/>
</dbReference>
<feature type="transmembrane region" description="Helical" evidence="4">
    <location>
        <begin position="147"/>
        <end position="168"/>
    </location>
</feature>
<dbReference type="InterPro" id="IPR017871">
    <property type="entry name" value="ABC_transporter-like_CS"/>
</dbReference>
<dbReference type="InterPro" id="IPR003593">
    <property type="entry name" value="AAA+_ATPase"/>
</dbReference>
<dbReference type="GO" id="GO:0005524">
    <property type="term" value="F:ATP binding"/>
    <property type="evidence" value="ECO:0007669"/>
    <property type="project" value="UniProtKB-KW"/>
</dbReference>
<evidence type="ECO:0000256" key="1">
    <source>
        <dbReference type="ARBA" id="ARBA00022448"/>
    </source>
</evidence>
<dbReference type="SMART" id="SM00382">
    <property type="entry name" value="AAA"/>
    <property type="match status" value="1"/>
</dbReference>
<dbReference type="PANTHER" id="PTHR45772">
    <property type="entry name" value="CONSERVED COMPONENT OF ABC TRANSPORTER FOR NATURAL AMINO ACIDS-RELATED"/>
    <property type="match status" value="1"/>
</dbReference>
<dbReference type="PANTHER" id="PTHR45772:SF9">
    <property type="entry name" value="CONSERVED COMPONENT OF ABC TRANSPORTER FOR NATURAL AMINO ACIDS"/>
    <property type="match status" value="1"/>
</dbReference>
<organism evidence="6 7">
    <name type="scientific">Candidatus Thalassarchaeum betae</name>
    <dbReference type="NCBI Taxonomy" id="2599289"/>
    <lineage>
        <taxon>Archaea</taxon>
        <taxon>Methanobacteriati</taxon>
        <taxon>Thermoplasmatota</taxon>
        <taxon>Candidatus Poseidoniia</taxon>
        <taxon>Candidatus Poseidoniales</taxon>
        <taxon>Candidatus Thalassarchaeaceae</taxon>
        <taxon>Candidatus Thalassarchaeum</taxon>
    </lineage>
</organism>
<dbReference type="GO" id="GO:0016887">
    <property type="term" value="F:ATP hydrolysis activity"/>
    <property type="evidence" value="ECO:0007669"/>
    <property type="project" value="InterPro"/>
</dbReference>
<reference evidence="6 7" key="1">
    <citation type="journal article" date="2015" name="Nat. Commun.">
        <title>Genomic and transcriptomic evidence for scavenging of diverse organic compounds by widespread deep-sea archaea.</title>
        <authorList>
            <person name="Li M."/>
            <person name="Baker B.J."/>
            <person name="Anantharaman K."/>
            <person name="Jain S."/>
            <person name="Breier J.A."/>
            <person name="Dick G.J."/>
        </authorList>
    </citation>
    <scope>NUCLEOTIDE SEQUENCE [LARGE SCALE GENOMIC DNA]</scope>
    <source>
        <strain evidence="6">Cayman_51_deep</strain>
    </source>
</reference>
<evidence type="ECO:0000313" key="7">
    <source>
        <dbReference type="Proteomes" id="UP000248161"/>
    </source>
</evidence>
<dbReference type="InterPro" id="IPR051120">
    <property type="entry name" value="ABC_AA/LPS_Transport"/>
</dbReference>